<organism evidence="2 3">
    <name type="scientific">Endocarpon pusillum</name>
    <dbReference type="NCBI Taxonomy" id="364733"/>
    <lineage>
        <taxon>Eukaryota</taxon>
        <taxon>Fungi</taxon>
        <taxon>Dikarya</taxon>
        <taxon>Ascomycota</taxon>
        <taxon>Pezizomycotina</taxon>
        <taxon>Eurotiomycetes</taxon>
        <taxon>Chaetothyriomycetidae</taxon>
        <taxon>Verrucariales</taxon>
        <taxon>Verrucariaceae</taxon>
        <taxon>Endocarpon</taxon>
    </lineage>
</organism>
<feature type="region of interest" description="Disordered" evidence="1">
    <location>
        <begin position="394"/>
        <end position="420"/>
    </location>
</feature>
<sequence>MSKISANSPTLLDVVRQWPVASNLAQHLPAGSLINLARSSTSLRGVLHGFDTSRIAEAQSDSPSGIGTPSEDATQISRPQKVLYIGSHRTPYWEGLKRSAPFTCSSRTHTKGDKTGSCRFCSMPICESCVVKHSFGKNENTFKNRCRFMCKRCWASSNVQKQRRYSGRAGAVDEYSHRSAALARDFCICTSKDGWVCNDCKEKQNMDARADGTRVCHGQNCGNILEDDKDRRKICLWCDKPIPRGRASMESRIAFDQKMMDAREREFSSQLADLEEYESNRRRQMLMSRRELRGDTAVEDDPDADMQQFVRNLDILNYYHFCSEQPTGDEIYNSKHGQWKYNTKFLKCFQKRRVGHKDAASLRSATCSDSHDAPLLKTNWDLWMMASRRPWDEPAMDHPLDEGFEARSDTSSDYNPDAVERPPVAEEQIADSEAHFREGKACVETDEEPEDGPSIVREIETEDDRKAVVTEARSDESDPGPEAAEVQPGQRPPEYGADTLILETGDAMEPE</sequence>
<gene>
    <name evidence="2" type="ORF">GJ744_001651</name>
</gene>
<feature type="compositionally biased region" description="Basic and acidic residues" evidence="1">
    <location>
        <begin position="457"/>
        <end position="476"/>
    </location>
</feature>
<feature type="region of interest" description="Disordered" evidence="1">
    <location>
        <begin position="440"/>
        <end position="511"/>
    </location>
</feature>
<accession>A0A8H7E1P9</accession>
<dbReference type="Proteomes" id="UP000606974">
    <property type="component" value="Unassembled WGS sequence"/>
</dbReference>
<evidence type="ECO:0000313" key="2">
    <source>
        <dbReference type="EMBL" id="KAF7504853.1"/>
    </source>
</evidence>
<dbReference type="EMBL" id="JAACFV010000125">
    <property type="protein sequence ID" value="KAF7504853.1"/>
    <property type="molecule type" value="Genomic_DNA"/>
</dbReference>
<evidence type="ECO:0000256" key="1">
    <source>
        <dbReference type="SAM" id="MobiDB-lite"/>
    </source>
</evidence>
<dbReference type="AlphaFoldDB" id="A0A8H7E1P9"/>
<comment type="caution">
    <text evidence="2">The sequence shown here is derived from an EMBL/GenBank/DDBJ whole genome shotgun (WGS) entry which is preliminary data.</text>
</comment>
<dbReference type="OrthoDB" id="5290791at2759"/>
<name>A0A8H7E1P9_9EURO</name>
<feature type="compositionally biased region" description="Basic and acidic residues" evidence="1">
    <location>
        <begin position="394"/>
        <end position="410"/>
    </location>
</feature>
<evidence type="ECO:0000313" key="3">
    <source>
        <dbReference type="Proteomes" id="UP000606974"/>
    </source>
</evidence>
<proteinExistence type="predicted"/>
<keyword evidence="3" id="KW-1185">Reference proteome</keyword>
<reference evidence="2" key="1">
    <citation type="submission" date="2020-02" db="EMBL/GenBank/DDBJ databases">
        <authorList>
            <person name="Palmer J.M."/>
        </authorList>
    </citation>
    <scope>NUCLEOTIDE SEQUENCE</scope>
    <source>
        <strain evidence="2">EPUS1.4</strain>
        <tissue evidence="2">Thallus</tissue>
    </source>
</reference>
<protein>
    <submittedName>
        <fullName evidence="2">Uncharacterized protein</fullName>
    </submittedName>
</protein>